<evidence type="ECO:0000256" key="1">
    <source>
        <dbReference type="SAM" id="MobiDB-lite"/>
    </source>
</evidence>
<keyword evidence="3" id="KW-1185">Reference proteome</keyword>
<dbReference type="AlphaFoldDB" id="A0A5C3M1V2"/>
<reference evidence="2 3" key="1">
    <citation type="journal article" date="2019" name="Nat. Ecol. Evol.">
        <title>Megaphylogeny resolves global patterns of mushroom evolution.</title>
        <authorList>
            <person name="Varga T."/>
            <person name="Krizsan K."/>
            <person name="Foldi C."/>
            <person name="Dima B."/>
            <person name="Sanchez-Garcia M."/>
            <person name="Sanchez-Ramirez S."/>
            <person name="Szollosi G.J."/>
            <person name="Szarkandi J.G."/>
            <person name="Papp V."/>
            <person name="Albert L."/>
            <person name="Andreopoulos W."/>
            <person name="Angelini C."/>
            <person name="Antonin V."/>
            <person name="Barry K.W."/>
            <person name="Bougher N.L."/>
            <person name="Buchanan P."/>
            <person name="Buyck B."/>
            <person name="Bense V."/>
            <person name="Catcheside P."/>
            <person name="Chovatia M."/>
            <person name="Cooper J."/>
            <person name="Damon W."/>
            <person name="Desjardin D."/>
            <person name="Finy P."/>
            <person name="Geml J."/>
            <person name="Haridas S."/>
            <person name="Hughes K."/>
            <person name="Justo A."/>
            <person name="Karasinski D."/>
            <person name="Kautmanova I."/>
            <person name="Kiss B."/>
            <person name="Kocsube S."/>
            <person name="Kotiranta H."/>
            <person name="LaButti K.M."/>
            <person name="Lechner B.E."/>
            <person name="Liimatainen K."/>
            <person name="Lipzen A."/>
            <person name="Lukacs Z."/>
            <person name="Mihaltcheva S."/>
            <person name="Morgado L.N."/>
            <person name="Niskanen T."/>
            <person name="Noordeloos M.E."/>
            <person name="Ohm R.A."/>
            <person name="Ortiz-Santana B."/>
            <person name="Ovrebo C."/>
            <person name="Racz N."/>
            <person name="Riley R."/>
            <person name="Savchenko A."/>
            <person name="Shiryaev A."/>
            <person name="Soop K."/>
            <person name="Spirin V."/>
            <person name="Szebenyi C."/>
            <person name="Tomsovsky M."/>
            <person name="Tulloss R.E."/>
            <person name="Uehling J."/>
            <person name="Grigoriev I.V."/>
            <person name="Vagvolgyi C."/>
            <person name="Papp T."/>
            <person name="Martin F.M."/>
            <person name="Miettinen O."/>
            <person name="Hibbett D.S."/>
            <person name="Nagy L.G."/>
        </authorList>
    </citation>
    <scope>NUCLEOTIDE SEQUENCE [LARGE SCALE GENOMIC DNA]</scope>
    <source>
        <strain evidence="2 3">CBS 166.37</strain>
    </source>
</reference>
<evidence type="ECO:0000313" key="2">
    <source>
        <dbReference type="EMBL" id="TFK38965.1"/>
    </source>
</evidence>
<evidence type="ECO:0008006" key="4">
    <source>
        <dbReference type="Google" id="ProtNLM"/>
    </source>
</evidence>
<organism evidence="2 3">
    <name type="scientific">Crucibulum laeve</name>
    <dbReference type="NCBI Taxonomy" id="68775"/>
    <lineage>
        <taxon>Eukaryota</taxon>
        <taxon>Fungi</taxon>
        <taxon>Dikarya</taxon>
        <taxon>Basidiomycota</taxon>
        <taxon>Agaricomycotina</taxon>
        <taxon>Agaricomycetes</taxon>
        <taxon>Agaricomycetidae</taxon>
        <taxon>Agaricales</taxon>
        <taxon>Agaricineae</taxon>
        <taxon>Nidulariaceae</taxon>
        <taxon>Crucibulum</taxon>
    </lineage>
</organism>
<gene>
    <name evidence="2" type="ORF">BDQ12DRAFT_722820</name>
</gene>
<feature type="compositionally biased region" description="Basic and acidic residues" evidence="1">
    <location>
        <begin position="122"/>
        <end position="135"/>
    </location>
</feature>
<name>A0A5C3M1V2_9AGAR</name>
<feature type="region of interest" description="Disordered" evidence="1">
    <location>
        <begin position="105"/>
        <end position="137"/>
    </location>
</feature>
<dbReference type="Proteomes" id="UP000308652">
    <property type="component" value="Unassembled WGS sequence"/>
</dbReference>
<dbReference type="EMBL" id="ML213601">
    <property type="protein sequence ID" value="TFK38965.1"/>
    <property type="molecule type" value="Genomic_DNA"/>
</dbReference>
<dbReference type="OrthoDB" id="10251508at2759"/>
<accession>A0A5C3M1V2</accession>
<proteinExistence type="predicted"/>
<sequence length="436" mass="47445">MPVPLHLSTVLSRSASSLQSHITRLAKKYGNQNHILLFALSSNVTESPDLAALVGALSDFNSEHGHSIGCISKPVEGLKNRGGSHYLSCSFGVFDSSNSVVFRSTLPGRSQPQVGRWHSFRKKDDDKPSMEDSYGKDGVSWSDVWDRSSRQEPLPEALSELDPDEIETIIHFTDLAPEGLSNSLRAFKRSTKLGLMATSTPFITGRPVTLFQNRCIYESGAVGIALKRSIKDSQTRSHVEFLGVQPFAEPLTPSCEGNMINTLNDSNPANLLLQSMKQTGLDLQARESPKDFDQFSLGVLAPNGRISRIYRITAGDPSRGSLSLDSDRAPDVGTVIQFLHHPQTQLPIPERYLSSTSSQMLAFLTTPPDQISDLSESSKSGDDIILDGTFLAASENGFLLSRAPAGVHGENEIIGEIEDTWKCSSSGGLGVVEWEN</sequence>
<protein>
    <recommendedName>
        <fullName evidence="4">FIST domain-containing protein</fullName>
    </recommendedName>
</protein>
<evidence type="ECO:0000313" key="3">
    <source>
        <dbReference type="Proteomes" id="UP000308652"/>
    </source>
</evidence>